<keyword evidence="2" id="KW-1185">Reference proteome</keyword>
<protein>
    <submittedName>
        <fullName evidence="1">Uncharacterized protein</fullName>
    </submittedName>
</protein>
<comment type="caution">
    <text evidence="1">The sequence shown here is derived from an EMBL/GenBank/DDBJ whole genome shotgun (WGS) entry which is preliminary data.</text>
</comment>
<sequence>MQHCLDVVKGMQEMDLEDALASYKKTEVAITMDYLQKHRVVNNSYGKIKKFLKDVDLLRAWILDDLIHHFHSPIIAIAIVLNAVTLETALAAINCPELDTQLIHESEEKLKLNDTLLRVAACRCFLNAMDQAIPMPSNSVVMPYSMPVVDTITTLKQSQENLK</sequence>
<gene>
    <name evidence="1" type="ORF">RFI_08961</name>
</gene>
<dbReference type="AlphaFoldDB" id="X6NQH8"/>
<dbReference type="EMBL" id="ASPP01006821">
    <property type="protein sequence ID" value="ETO28173.1"/>
    <property type="molecule type" value="Genomic_DNA"/>
</dbReference>
<dbReference type="Proteomes" id="UP000023152">
    <property type="component" value="Unassembled WGS sequence"/>
</dbReference>
<name>X6NQH8_RETFI</name>
<reference evidence="1 2" key="1">
    <citation type="journal article" date="2013" name="Curr. Biol.">
        <title>The Genome of the Foraminiferan Reticulomyxa filosa.</title>
        <authorList>
            <person name="Glockner G."/>
            <person name="Hulsmann N."/>
            <person name="Schleicher M."/>
            <person name="Noegel A.A."/>
            <person name="Eichinger L."/>
            <person name="Gallinger C."/>
            <person name="Pawlowski J."/>
            <person name="Sierra R."/>
            <person name="Euteneuer U."/>
            <person name="Pillet L."/>
            <person name="Moustafa A."/>
            <person name="Platzer M."/>
            <person name="Groth M."/>
            <person name="Szafranski K."/>
            <person name="Schliwa M."/>
        </authorList>
    </citation>
    <scope>NUCLEOTIDE SEQUENCE [LARGE SCALE GENOMIC DNA]</scope>
</reference>
<proteinExistence type="predicted"/>
<evidence type="ECO:0000313" key="2">
    <source>
        <dbReference type="Proteomes" id="UP000023152"/>
    </source>
</evidence>
<evidence type="ECO:0000313" key="1">
    <source>
        <dbReference type="EMBL" id="ETO28173.1"/>
    </source>
</evidence>
<organism evidence="1 2">
    <name type="scientific">Reticulomyxa filosa</name>
    <dbReference type="NCBI Taxonomy" id="46433"/>
    <lineage>
        <taxon>Eukaryota</taxon>
        <taxon>Sar</taxon>
        <taxon>Rhizaria</taxon>
        <taxon>Retaria</taxon>
        <taxon>Foraminifera</taxon>
        <taxon>Monothalamids</taxon>
        <taxon>Reticulomyxidae</taxon>
        <taxon>Reticulomyxa</taxon>
    </lineage>
</organism>
<accession>X6NQH8</accession>